<proteinExistence type="predicted"/>
<dbReference type="EMBL" id="CAVMJV010000004">
    <property type="protein sequence ID" value="CAK5022425.1"/>
    <property type="molecule type" value="Genomic_DNA"/>
</dbReference>
<organism evidence="1 2">
    <name type="scientific">Meloidogyne enterolobii</name>
    <name type="common">Root-knot nematode worm</name>
    <name type="synonym">Meloidogyne mayaguensis</name>
    <dbReference type="NCBI Taxonomy" id="390850"/>
    <lineage>
        <taxon>Eukaryota</taxon>
        <taxon>Metazoa</taxon>
        <taxon>Ecdysozoa</taxon>
        <taxon>Nematoda</taxon>
        <taxon>Chromadorea</taxon>
        <taxon>Rhabditida</taxon>
        <taxon>Tylenchina</taxon>
        <taxon>Tylenchomorpha</taxon>
        <taxon>Tylenchoidea</taxon>
        <taxon>Meloidogynidae</taxon>
        <taxon>Meloidogyninae</taxon>
        <taxon>Meloidogyne</taxon>
    </lineage>
</organism>
<evidence type="ECO:0000313" key="1">
    <source>
        <dbReference type="EMBL" id="CAK5022425.1"/>
    </source>
</evidence>
<protein>
    <submittedName>
        <fullName evidence="1">Uncharacterized protein</fullName>
    </submittedName>
</protein>
<dbReference type="Proteomes" id="UP001497535">
    <property type="component" value="Unassembled WGS sequence"/>
</dbReference>
<evidence type="ECO:0000313" key="2">
    <source>
        <dbReference type="Proteomes" id="UP001497535"/>
    </source>
</evidence>
<comment type="caution">
    <text evidence="1">The sequence shown here is derived from an EMBL/GenBank/DDBJ whole genome shotgun (WGS) entry which is preliminary data.</text>
</comment>
<name>A0ACB0XXS3_MELEN</name>
<reference evidence="1" key="1">
    <citation type="submission" date="2023-11" db="EMBL/GenBank/DDBJ databases">
        <authorList>
            <person name="Poullet M."/>
        </authorList>
    </citation>
    <scope>NUCLEOTIDE SEQUENCE</scope>
    <source>
        <strain evidence="1">E1834</strain>
    </source>
</reference>
<keyword evidence="2" id="KW-1185">Reference proteome</keyword>
<gene>
    <name evidence="1" type="ORF">MENTE1834_LOCUS4901</name>
</gene>
<accession>A0ACB0XXS3</accession>
<sequence>MDRNIYLFDNEIFAFRINYRSFRKYMCSSFKAIYSRIRKTGIDFKRQWNPI</sequence>